<feature type="compositionally biased region" description="Acidic residues" evidence="12">
    <location>
        <begin position="612"/>
        <end position="633"/>
    </location>
</feature>
<evidence type="ECO:0000256" key="2">
    <source>
        <dbReference type="ARBA" id="ARBA00004906"/>
    </source>
</evidence>
<dbReference type="CDD" id="cd23820">
    <property type="entry name" value="RWD_RNF14"/>
    <property type="match status" value="1"/>
</dbReference>
<feature type="domain" description="RING-type" evidence="13">
    <location>
        <begin position="190"/>
        <end position="235"/>
    </location>
</feature>
<evidence type="ECO:0000313" key="16">
    <source>
        <dbReference type="EMBL" id="KAK5163627.1"/>
    </source>
</evidence>
<dbReference type="EC" id="2.3.2.31" evidence="3"/>
<feature type="domain" description="RWD" evidence="14">
    <location>
        <begin position="9"/>
        <end position="150"/>
    </location>
</feature>
<dbReference type="InterPro" id="IPR047548">
    <property type="entry name" value="Rcat_RBR_RNF14"/>
</dbReference>
<dbReference type="Gene3D" id="3.30.40.10">
    <property type="entry name" value="Zinc/RING finger domain, C3HC4 (zinc finger)"/>
    <property type="match status" value="1"/>
</dbReference>
<dbReference type="Pfam" id="PF22605">
    <property type="entry name" value="IBR_2"/>
    <property type="match status" value="1"/>
</dbReference>
<organism evidence="16 17">
    <name type="scientific">Saxophila tyrrhenica</name>
    <dbReference type="NCBI Taxonomy" id="1690608"/>
    <lineage>
        <taxon>Eukaryota</taxon>
        <taxon>Fungi</taxon>
        <taxon>Dikarya</taxon>
        <taxon>Ascomycota</taxon>
        <taxon>Pezizomycotina</taxon>
        <taxon>Dothideomycetes</taxon>
        <taxon>Dothideomycetidae</taxon>
        <taxon>Mycosphaerellales</taxon>
        <taxon>Extremaceae</taxon>
        <taxon>Saxophila</taxon>
    </lineage>
</organism>
<comment type="similarity">
    <text evidence="10">Belongs to the RBR family. RNF14 subfamily.</text>
</comment>
<evidence type="ECO:0000256" key="4">
    <source>
        <dbReference type="ARBA" id="ARBA00022679"/>
    </source>
</evidence>
<evidence type="ECO:0000256" key="5">
    <source>
        <dbReference type="ARBA" id="ARBA00022723"/>
    </source>
</evidence>
<feature type="region of interest" description="Disordered" evidence="12">
    <location>
        <begin position="495"/>
        <end position="529"/>
    </location>
</feature>
<evidence type="ECO:0000256" key="6">
    <source>
        <dbReference type="ARBA" id="ARBA00022737"/>
    </source>
</evidence>
<dbReference type="PROSITE" id="PS00518">
    <property type="entry name" value="ZF_RING_1"/>
    <property type="match status" value="1"/>
</dbReference>
<dbReference type="InterPro" id="IPR044066">
    <property type="entry name" value="TRIAD_supradom"/>
</dbReference>
<dbReference type="SMART" id="SM00647">
    <property type="entry name" value="IBR"/>
    <property type="match status" value="2"/>
</dbReference>
<dbReference type="InterPro" id="IPR054694">
    <property type="entry name" value="Parkin-like_IBR"/>
</dbReference>
<dbReference type="SMART" id="SM00591">
    <property type="entry name" value="RWD"/>
    <property type="match status" value="1"/>
</dbReference>
<dbReference type="InterPro" id="IPR002867">
    <property type="entry name" value="IBR_dom"/>
</dbReference>
<name>A0AAV9NV39_9PEZI</name>
<dbReference type="PROSITE" id="PS50908">
    <property type="entry name" value="RWD"/>
    <property type="match status" value="1"/>
</dbReference>
<evidence type="ECO:0000259" key="14">
    <source>
        <dbReference type="PROSITE" id="PS50908"/>
    </source>
</evidence>
<dbReference type="AlphaFoldDB" id="A0AAV9NV39"/>
<evidence type="ECO:0000259" key="13">
    <source>
        <dbReference type="PROSITE" id="PS50089"/>
    </source>
</evidence>
<comment type="catalytic activity">
    <reaction evidence="1">
        <text>[E2 ubiquitin-conjugating enzyme]-S-ubiquitinyl-L-cysteine + [acceptor protein]-L-lysine = [E2 ubiquitin-conjugating enzyme]-L-cysteine + [acceptor protein]-N(6)-ubiquitinyl-L-lysine.</text>
        <dbReference type="EC" id="2.3.2.31"/>
    </reaction>
</comment>
<feature type="domain" description="RING-type" evidence="15">
    <location>
        <begin position="186"/>
        <end position="460"/>
    </location>
</feature>
<dbReference type="FunFam" id="3.30.40.10:FF:000416">
    <property type="entry name" value="RBR-type E3 ubiquitin transferase"/>
    <property type="match status" value="1"/>
</dbReference>
<dbReference type="CDD" id="cd20354">
    <property type="entry name" value="Rcat_RBR_RNF14"/>
    <property type="match status" value="1"/>
</dbReference>
<evidence type="ECO:0000256" key="10">
    <source>
        <dbReference type="ARBA" id="ARBA00044508"/>
    </source>
</evidence>
<dbReference type="GO" id="GO:0016567">
    <property type="term" value="P:protein ubiquitination"/>
    <property type="evidence" value="ECO:0007669"/>
    <property type="project" value="InterPro"/>
</dbReference>
<keyword evidence="4" id="KW-0808">Transferase</keyword>
<accession>A0AAV9NV39</accession>
<dbReference type="SMART" id="SM00184">
    <property type="entry name" value="RING"/>
    <property type="match status" value="2"/>
</dbReference>
<dbReference type="SUPFAM" id="SSF54495">
    <property type="entry name" value="UBC-like"/>
    <property type="match status" value="1"/>
</dbReference>
<evidence type="ECO:0000256" key="9">
    <source>
        <dbReference type="ARBA" id="ARBA00022833"/>
    </source>
</evidence>
<feature type="region of interest" description="Disordered" evidence="12">
    <location>
        <begin position="312"/>
        <end position="350"/>
    </location>
</feature>
<evidence type="ECO:0000256" key="7">
    <source>
        <dbReference type="ARBA" id="ARBA00022771"/>
    </source>
</evidence>
<dbReference type="Pfam" id="PF05773">
    <property type="entry name" value="RWD"/>
    <property type="match status" value="1"/>
</dbReference>
<comment type="caution">
    <text evidence="16">The sequence shown here is derived from an EMBL/GenBank/DDBJ whole genome shotgun (WGS) entry which is preliminary data.</text>
</comment>
<dbReference type="InterPro" id="IPR031127">
    <property type="entry name" value="E3_UB_ligase_RBR"/>
</dbReference>
<dbReference type="Gene3D" id="3.10.110.10">
    <property type="entry name" value="Ubiquitin Conjugating Enzyme"/>
    <property type="match status" value="1"/>
</dbReference>
<evidence type="ECO:0000256" key="3">
    <source>
        <dbReference type="ARBA" id="ARBA00012251"/>
    </source>
</evidence>
<dbReference type="SUPFAM" id="SSF57850">
    <property type="entry name" value="RING/U-box"/>
    <property type="match status" value="2"/>
</dbReference>
<dbReference type="Gene3D" id="1.20.120.1750">
    <property type="match status" value="1"/>
</dbReference>
<keyword evidence="17" id="KW-1185">Reference proteome</keyword>
<dbReference type="InterPro" id="IPR013083">
    <property type="entry name" value="Znf_RING/FYVE/PHD"/>
</dbReference>
<evidence type="ECO:0000256" key="12">
    <source>
        <dbReference type="SAM" id="MobiDB-lite"/>
    </source>
</evidence>
<evidence type="ECO:0000256" key="8">
    <source>
        <dbReference type="ARBA" id="ARBA00022786"/>
    </source>
</evidence>
<keyword evidence="8" id="KW-0833">Ubl conjugation pathway</keyword>
<dbReference type="GO" id="GO:0061630">
    <property type="term" value="F:ubiquitin protein ligase activity"/>
    <property type="evidence" value="ECO:0007669"/>
    <property type="project" value="UniProtKB-EC"/>
</dbReference>
<dbReference type="CDD" id="cd23134">
    <property type="entry name" value="RING-HC_ITT1-like"/>
    <property type="match status" value="1"/>
</dbReference>
<comment type="pathway">
    <text evidence="2">Protein modification; protein ubiquitination.</text>
</comment>
<proteinExistence type="inferred from homology"/>
<dbReference type="InterPro" id="IPR017907">
    <property type="entry name" value="Znf_RING_CS"/>
</dbReference>
<dbReference type="EMBL" id="JAVRRT010000024">
    <property type="protein sequence ID" value="KAK5163627.1"/>
    <property type="molecule type" value="Genomic_DNA"/>
</dbReference>
<evidence type="ECO:0000313" key="17">
    <source>
        <dbReference type="Proteomes" id="UP001337655"/>
    </source>
</evidence>
<dbReference type="PROSITE" id="PS50089">
    <property type="entry name" value="ZF_RING_2"/>
    <property type="match status" value="1"/>
</dbReference>
<dbReference type="PANTHER" id="PTHR11685">
    <property type="entry name" value="RBR FAMILY RING FINGER AND IBR DOMAIN-CONTAINING"/>
    <property type="match status" value="1"/>
</dbReference>
<protein>
    <recommendedName>
        <fullName evidence="3">RBR-type E3 ubiquitin transferase</fullName>
        <ecNumber evidence="3">2.3.2.31</ecNumber>
    </recommendedName>
</protein>
<keyword evidence="7 11" id="KW-0863">Zinc-finger</keyword>
<dbReference type="InterPro" id="IPR016135">
    <property type="entry name" value="UBQ-conjugating_enzyme/RWD"/>
</dbReference>
<feature type="region of interest" description="Disordered" evidence="12">
    <location>
        <begin position="544"/>
        <end position="633"/>
    </location>
</feature>
<dbReference type="RefSeq" id="XP_064654069.1">
    <property type="nucleotide sequence ID" value="XM_064807794.1"/>
</dbReference>
<dbReference type="InterPro" id="IPR001841">
    <property type="entry name" value="Znf_RING"/>
</dbReference>
<keyword evidence="5" id="KW-0479">Metal-binding</keyword>
<keyword evidence="6" id="KW-0677">Repeat</keyword>
<dbReference type="InterPro" id="IPR006575">
    <property type="entry name" value="RWD_dom"/>
</dbReference>
<keyword evidence="9" id="KW-0862">Zinc</keyword>
<dbReference type="Proteomes" id="UP001337655">
    <property type="component" value="Unassembled WGS sequence"/>
</dbReference>
<evidence type="ECO:0000256" key="1">
    <source>
        <dbReference type="ARBA" id="ARBA00001798"/>
    </source>
</evidence>
<gene>
    <name evidence="16" type="ORF">LTR77_010576</name>
</gene>
<dbReference type="GO" id="GO:0008270">
    <property type="term" value="F:zinc ion binding"/>
    <property type="evidence" value="ECO:0007669"/>
    <property type="project" value="UniProtKB-KW"/>
</dbReference>
<reference evidence="16 17" key="1">
    <citation type="submission" date="2023-08" db="EMBL/GenBank/DDBJ databases">
        <title>Black Yeasts Isolated from many extreme environments.</title>
        <authorList>
            <person name="Coleine C."/>
            <person name="Stajich J.E."/>
            <person name="Selbmann L."/>
        </authorList>
    </citation>
    <scope>NUCLEOTIDE SEQUENCE [LARGE SCALE GENOMIC DNA]</scope>
    <source>
        <strain evidence="16 17">CCFEE 5935</strain>
    </source>
</reference>
<evidence type="ECO:0000259" key="15">
    <source>
        <dbReference type="PROSITE" id="PS51873"/>
    </source>
</evidence>
<evidence type="ECO:0000256" key="11">
    <source>
        <dbReference type="PROSITE-ProRule" id="PRU00175"/>
    </source>
</evidence>
<dbReference type="PROSITE" id="PS51873">
    <property type="entry name" value="TRIAD"/>
    <property type="match status" value="1"/>
</dbReference>
<dbReference type="GeneID" id="89931902"/>
<dbReference type="Pfam" id="PF01485">
    <property type="entry name" value="IBR"/>
    <property type="match status" value="1"/>
</dbReference>
<feature type="compositionally biased region" description="Pro residues" evidence="12">
    <location>
        <begin position="337"/>
        <end position="350"/>
    </location>
</feature>
<sequence length="633" mass="70689">MADSDEREEELTTLSAIYPELVPSSEDFYGATLEIPVSPSQPLLVRFVPSKAAGDISLNKRGKTSIKAAAYIERDVELSHLPPLTLHMSLPEGYPQSKPPQVQLEAQEDWLPSDKLKELEKQAEALWEDFGRCQTLFSYIDYLQQAAESGFDLAFSTDGCLVLPMAVEKALVTYDAETKGALFDAGTYECGICIEPKKGTSCYRLSRCGHVFCKSCLQEFYNSAIKEGDVANVKCLSPDCGKKGTTANGKILRQTTTSRAIHPRELLAMGLEDKMVRRFVEMKRKKKLEADKQTVYCPRTWCQGAAKSPKYPPIPADLATYPDDESDDESTGKDSAPPQPSKQPADAPPIDPEDRIAVCEKCNFAFCRVCYRGWHGQFARCYPRDPNELSAEEKASYDYILSNTSPCPTCSSPTQKTYGCNHMICFNCRTHYCYLCGSWLDGRDPYQHFNQPGRECYQRLFELEEGENGQAPGDGRGFAGARRWEQMAIEVAREADAREAAEAAQAAEDEQAARALEAEERAEADGPENELAEAVAQVQINDNPIPEAAQQRPNAHARRRNPFPAHPRAGGAAAAVRYHERQAGNARGGRRPAVNNDERRQAELQRFLDMAERDEEEGWNSDELDEDEDFRIR</sequence>